<dbReference type="AlphaFoldDB" id="A0A1B6FLX2"/>
<gene>
    <name evidence="2" type="ORF">g.7047</name>
</gene>
<feature type="compositionally biased region" description="Basic and acidic residues" evidence="1">
    <location>
        <begin position="72"/>
        <end position="94"/>
    </location>
</feature>
<name>A0A1B6FLX2_9HEMI</name>
<feature type="compositionally biased region" description="Basic and acidic residues" evidence="1">
    <location>
        <begin position="18"/>
        <end position="40"/>
    </location>
</feature>
<accession>A0A1B6FLX2</accession>
<feature type="non-terminal residue" evidence="2">
    <location>
        <position position="102"/>
    </location>
</feature>
<proteinExistence type="predicted"/>
<evidence type="ECO:0000256" key="1">
    <source>
        <dbReference type="SAM" id="MobiDB-lite"/>
    </source>
</evidence>
<organism evidence="2">
    <name type="scientific">Cuerna arida</name>
    <dbReference type="NCBI Taxonomy" id="1464854"/>
    <lineage>
        <taxon>Eukaryota</taxon>
        <taxon>Metazoa</taxon>
        <taxon>Ecdysozoa</taxon>
        <taxon>Arthropoda</taxon>
        <taxon>Hexapoda</taxon>
        <taxon>Insecta</taxon>
        <taxon>Pterygota</taxon>
        <taxon>Neoptera</taxon>
        <taxon>Paraneoptera</taxon>
        <taxon>Hemiptera</taxon>
        <taxon>Auchenorrhyncha</taxon>
        <taxon>Membracoidea</taxon>
        <taxon>Cicadellidae</taxon>
        <taxon>Cicadellinae</taxon>
        <taxon>Proconiini</taxon>
        <taxon>Cuerna</taxon>
    </lineage>
</organism>
<feature type="compositionally biased region" description="Polar residues" evidence="1">
    <location>
        <begin position="59"/>
        <end position="71"/>
    </location>
</feature>
<feature type="compositionally biased region" description="Polar residues" evidence="1">
    <location>
        <begin position="1"/>
        <end position="17"/>
    </location>
</feature>
<reference evidence="2" key="1">
    <citation type="submission" date="2015-11" db="EMBL/GenBank/DDBJ databases">
        <title>De novo transcriptome assembly of four potential Pierce s Disease insect vectors from Arizona vineyards.</title>
        <authorList>
            <person name="Tassone E.E."/>
        </authorList>
    </citation>
    <scope>NUCLEOTIDE SEQUENCE</scope>
</reference>
<feature type="non-terminal residue" evidence="2">
    <location>
        <position position="1"/>
    </location>
</feature>
<sequence length="102" mass="12378">RYESESSISQVSPNTWRSKFDQPDISSMKKDTYNKNRQIDTEYQEEEYNTSKMRRYESESSISQVSPNTWRSKFDQPDISSMKKDTYNKNRQIDTEYQEEEY</sequence>
<feature type="region of interest" description="Disordered" evidence="1">
    <location>
        <begin position="1"/>
        <end position="102"/>
    </location>
</feature>
<evidence type="ECO:0000313" key="2">
    <source>
        <dbReference type="EMBL" id="JAS51195.1"/>
    </source>
</evidence>
<protein>
    <submittedName>
        <fullName evidence="2">Uncharacterized protein</fullName>
    </submittedName>
</protein>
<dbReference type="EMBL" id="GECZ01018574">
    <property type="protein sequence ID" value="JAS51195.1"/>
    <property type="molecule type" value="Transcribed_RNA"/>
</dbReference>